<gene>
    <name evidence="1" type="ORF">X975_07497</name>
</gene>
<protein>
    <submittedName>
        <fullName evidence="1">Uncharacterized protein</fullName>
    </submittedName>
</protein>
<accession>A0A087TWM8</accession>
<organism evidence="1 2">
    <name type="scientific">Stegodyphus mimosarum</name>
    <name type="common">African social velvet spider</name>
    <dbReference type="NCBI Taxonomy" id="407821"/>
    <lineage>
        <taxon>Eukaryota</taxon>
        <taxon>Metazoa</taxon>
        <taxon>Ecdysozoa</taxon>
        <taxon>Arthropoda</taxon>
        <taxon>Chelicerata</taxon>
        <taxon>Arachnida</taxon>
        <taxon>Araneae</taxon>
        <taxon>Araneomorphae</taxon>
        <taxon>Entelegynae</taxon>
        <taxon>Eresoidea</taxon>
        <taxon>Eresidae</taxon>
        <taxon>Stegodyphus</taxon>
    </lineage>
</organism>
<dbReference type="AlphaFoldDB" id="A0A087TWM8"/>
<name>A0A087TWM8_STEMI</name>
<keyword evidence="2" id="KW-1185">Reference proteome</keyword>
<dbReference type="EMBL" id="KK117088">
    <property type="protein sequence ID" value="KFM69517.1"/>
    <property type="molecule type" value="Genomic_DNA"/>
</dbReference>
<evidence type="ECO:0000313" key="2">
    <source>
        <dbReference type="Proteomes" id="UP000054359"/>
    </source>
</evidence>
<reference evidence="1 2" key="1">
    <citation type="submission" date="2013-11" db="EMBL/GenBank/DDBJ databases">
        <title>Genome sequencing of Stegodyphus mimosarum.</title>
        <authorList>
            <person name="Bechsgaard J."/>
        </authorList>
    </citation>
    <scope>NUCLEOTIDE SEQUENCE [LARGE SCALE GENOMIC DNA]</scope>
</reference>
<dbReference type="Proteomes" id="UP000054359">
    <property type="component" value="Unassembled WGS sequence"/>
</dbReference>
<proteinExistence type="predicted"/>
<feature type="non-terminal residue" evidence="1">
    <location>
        <position position="289"/>
    </location>
</feature>
<sequence>MQKLCLADPNSVSPNFLQNVLEIYKVFNVIISDNEKVMRQKYLKAASDLFYDSVVHFECKKLPFSIMLQYLSLFESKVAAERIVRFLIGMCKNLKLVNFPKKDSFDHECFKVVSATSDYCSGSASDVISENISAESSKPVSSFLNVLFSLMQRNQSFVLKYLYAIMNVKNVSSCKSKMKHLHEKTSKLSSVRQTWSLPLQVYEGDSYIHLEEIYWSHFWYNTEKFILKLLLEVPYHQYGAAAAGAIILWPESYHNYVIHILQMSIKNEDISPESRSVMNQISNYIFAYS</sequence>
<evidence type="ECO:0000313" key="1">
    <source>
        <dbReference type="EMBL" id="KFM69517.1"/>
    </source>
</evidence>
<dbReference type="OrthoDB" id="6420063at2759"/>